<evidence type="ECO:0000313" key="1">
    <source>
        <dbReference type="EMBL" id="MPN05645.1"/>
    </source>
</evidence>
<dbReference type="AlphaFoldDB" id="A0A645EUE3"/>
<organism evidence="1">
    <name type="scientific">bioreactor metagenome</name>
    <dbReference type="NCBI Taxonomy" id="1076179"/>
    <lineage>
        <taxon>unclassified sequences</taxon>
        <taxon>metagenomes</taxon>
        <taxon>ecological metagenomes</taxon>
    </lineage>
</organism>
<proteinExistence type="predicted"/>
<gene>
    <name evidence="1" type="ORF">SDC9_152896</name>
</gene>
<reference evidence="1" key="1">
    <citation type="submission" date="2019-08" db="EMBL/GenBank/DDBJ databases">
        <authorList>
            <person name="Kucharzyk K."/>
            <person name="Murdoch R.W."/>
            <person name="Higgins S."/>
            <person name="Loffler F."/>
        </authorList>
    </citation>
    <scope>NUCLEOTIDE SEQUENCE</scope>
</reference>
<name>A0A645EUE3_9ZZZZ</name>
<sequence length="124" mass="14226">MNRFWQRGAIRGNLDQVEDQGTLLIGFLRHMPRLNGDRSILQIGGENVRQSVRREANIRIQKEKYVTGRLQSALLTGPAFANPPCGLIAEGQHGYTKRARYLGGFILRFIIRNDDFVWFNDLLL</sequence>
<accession>A0A645EUE3</accession>
<protein>
    <submittedName>
        <fullName evidence="1">Uncharacterized protein</fullName>
    </submittedName>
</protein>
<dbReference type="EMBL" id="VSSQ01051552">
    <property type="protein sequence ID" value="MPN05645.1"/>
    <property type="molecule type" value="Genomic_DNA"/>
</dbReference>
<comment type="caution">
    <text evidence="1">The sequence shown here is derived from an EMBL/GenBank/DDBJ whole genome shotgun (WGS) entry which is preliminary data.</text>
</comment>